<accession>A0A2W7S9R1</accession>
<gene>
    <name evidence="1" type="ORF">LX80_01417</name>
</gene>
<dbReference type="Gene3D" id="1.10.606.20">
    <property type="match status" value="1"/>
</dbReference>
<dbReference type="CDD" id="cd03398">
    <property type="entry name" value="PAP2_haloperoxidase"/>
    <property type="match status" value="1"/>
</dbReference>
<keyword evidence="2" id="KW-1185">Reference proteome</keyword>
<name>A0A2W7S9R1_9BACT</name>
<dbReference type="InterPro" id="IPR052559">
    <property type="entry name" value="V-haloperoxidase"/>
</dbReference>
<dbReference type="Proteomes" id="UP000249720">
    <property type="component" value="Unassembled WGS sequence"/>
</dbReference>
<dbReference type="SUPFAM" id="SSF48317">
    <property type="entry name" value="Acid phosphatase/Vanadium-dependent haloperoxidase"/>
    <property type="match status" value="1"/>
</dbReference>
<dbReference type="InterPro" id="IPR036938">
    <property type="entry name" value="PAP2/HPO_sf"/>
</dbReference>
<evidence type="ECO:0000313" key="2">
    <source>
        <dbReference type="Proteomes" id="UP000249720"/>
    </source>
</evidence>
<dbReference type="OrthoDB" id="9780455at2"/>
<comment type="caution">
    <text evidence="1">The sequence shown here is derived from an EMBL/GenBank/DDBJ whole genome shotgun (WGS) entry which is preliminary data.</text>
</comment>
<dbReference type="AlphaFoldDB" id="A0A2W7S9R1"/>
<protein>
    <submittedName>
        <fullName evidence="1">PAP2 superfamily protein</fullName>
    </submittedName>
</protein>
<evidence type="ECO:0000313" key="1">
    <source>
        <dbReference type="EMBL" id="PZX63759.1"/>
    </source>
</evidence>
<dbReference type="EMBL" id="QKZV01000003">
    <property type="protein sequence ID" value="PZX63759.1"/>
    <property type="molecule type" value="Genomic_DNA"/>
</dbReference>
<proteinExistence type="predicted"/>
<dbReference type="RefSeq" id="WP_111294633.1">
    <property type="nucleotide sequence ID" value="NZ_QKZV01000003.1"/>
</dbReference>
<dbReference type="PANTHER" id="PTHR34599:SF1">
    <property type="entry name" value="PHOSPHATIDIC ACID PHOSPHATASE TYPE 2_HALOPEROXIDASE DOMAIN-CONTAINING PROTEIN"/>
    <property type="match status" value="1"/>
</dbReference>
<dbReference type="PANTHER" id="PTHR34599">
    <property type="entry name" value="PEROXIDASE-RELATED"/>
    <property type="match status" value="1"/>
</dbReference>
<organism evidence="1 2">
    <name type="scientific">Hydrotalea sandarakina</name>
    <dbReference type="NCBI Taxonomy" id="1004304"/>
    <lineage>
        <taxon>Bacteria</taxon>
        <taxon>Pseudomonadati</taxon>
        <taxon>Bacteroidota</taxon>
        <taxon>Chitinophagia</taxon>
        <taxon>Chitinophagales</taxon>
        <taxon>Chitinophagaceae</taxon>
        <taxon>Hydrotalea</taxon>
    </lineage>
</organism>
<sequence length="446" mass="50410">MKSTVKTFAVFVLAFVLFEGCKPKNAYEKITHDPLLFTQMQHELNYVIIYDIFTPPVASRVFAYSNLAAYEVLANEGKHFESLQGKIKDLNNIPVPTAEQKKALDYPLAATVAFLKVGKALTFSQDKMQHITDSVLDVVKQSGIPDNMYTNSVAYGSAVADSIMAWSKKDNYAQTRGARFTVTNLDGHWEPTPPGYFDAVEPKWGTIRTVVMDSVWQIKAPGPIVYSNKPGSPFYQMAKQVYETGIHLDTTQKWIANFWDCNSFKLHVQGHLMFATKAMTPCGHWMEIVGTIAKDKNADFYKTVYSYTGVALGIFDAFIASWNAKYTYDLVRPETFINKYIDPNWKPYLQTPPFPEYNSAHSTISSASAAVLKTIYGNETPFRDSSERNWGWPDRTFPTLDSAAREVSMSRFYGGIHYLPSVWDAYAQGKEIGLLVMSKLLKKYKE</sequence>
<reference evidence="1 2" key="1">
    <citation type="submission" date="2018-06" db="EMBL/GenBank/DDBJ databases">
        <title>Genomic Encyclopedia of Archaeal and Bacterial Type Strains, Phase II (KMG-II): from individual species to whole genera.</title>
        <authorList>
            <person name="Goeker M."/>
        </authorList>
    </citation>
    <scope>NUCLEOTIDE SEQUENCE [LARGE SCALE GENOMIC DNA]</scope>
    <source>
        <strain evidence="1 2">DSM 23241</strain>
    </source>
</reference>